<evidence type="ECO:0000256" key="8">
    <source>
        <dbReference type="SAM" id="Phobius"/>
    </source>
</evidence>
<evidence type="ECO:0000256" key="6">
    <source>
        <dbReference type="ARBA" id="ARBA00022840"/>
    </source>
</evidence>
<evidence type="ECO:0000313" key="11">
    <source>
        <dbReference type="Proteomes" id="UP001432062"/>
    </source>
</evidence>
<reference evidence="10" key="1">
    <citation type="submission" date="2022-10" db="EMBL/GenBank/DDBJ databases">
        <title>The complete genomes of actinobacterial strains from the NBC collection.</title>
        <authorList>
            <person name="Joergensen T.S."/>
            <person name="Alvarez Arevalo M."/>
            <person name="Sterndorff E.B."/>
            <person name="Faurdal D."/>
            <person name="Vuksanovic O."/>
            <person name="Mourched A.-S."/>
            <person name="Charusanti P."/>
            <person name="Shaw S."/>
            <person name="Blin K."/>
            <person name="Weber T."/>
        </authorList>
    </citation>
    <scope>NUCLEOTIDE SEQUENCE</scope>
    <source>
        <strain evidence="10">NBC_01482</strain>
    </source>
</reference>
<dbReference type="Gene3D" id="3.30.200.20">
    <property type="entry name" value="Phosphorylase Kinase, domain 1"/>
    <property type="match status" value="1"/>
</dbReference>
<evidence type="ECO:0000256" key="5">
    <source>
        <dbReference type="ARBA" id="ARBA00022777"/>
    </source>
</evidence>
<evidence type="ECO:0000256" key="4">
    <source>
        <dbReference type="ARBA" id="ARBA00022741"/>
    </source>
</evidence>
<keyword evidence="2 10" id="KW-0723">Serine/threonine-protein kinase</keyword>
<dbReference type="Proteomes" id="UP001432062">
    <property type="component" value="Chromosome"/>
</dbReference>
<keyword evidence="8" id="KW-1133">Transmembrane helix</keyword>
<organism evidence="10 11">
    <name type="scientific">Nocardia vinacea</name>
    <dbReference type="NCBI Taxonomy" id="96468"/>
    <lineage>
        <taxon>Bacteria</taxon>
        <taxon>Bacillati</taxon>
        <taxon>Actinomycetota</taxon>
        <taxon>Actinomycetes</taxon>
        <taxon>Mycobacteriales</taxon>
        <taxon>Nocardiaceae</taxon>
        <taxon>Nocardia</taxon>
    </lineage>
</organism>
<dbReference type="Pfam" id="PF00069">
    <property type="entry name" value="Pkinase"/>
    <property type="match status" value="1"/>
</dbReference>
<dbReference type="PROSITE" id="PS50011">
    <property type="entry name" value="PROTEIN_KINASE_DOM"/>
    <property type="match status" value="1"/>
</dbReference>
<protein>
    <recommendedName>
        <fullName evidence="1">non-specific serine/threonine protein kinase</fullName>
        <ecNumber evidence="1">2.7.11.1</ecNumber>
    </recommendedName>
</protein>
<dbReference type="PROSITE" id="PS00108">
    <property type="entry name" value="PROTEIN_KINASE_ST"/>
    <property type="match status" value="1"/>
</dbReference>
<dbReference type="InterPro" id="IPR000719">
    <property type="entry name" value="Prot_kinase_dom"/>
</dbReference>
<keyword evidence="5 10" id="KW-0418">Kinase</keyword>
<proteinExistence type="predicted"/>
<evidence type="ECO:0000256" key="1">
    <source>
        <dbReference type="ARBA" id="ARBA00012513"/>
    </source>
</evidence>
<evidence type="ECO:0000256" key="7">
    <source>
        <dbReference type="SAM" id="MobiDB-lite"/>
    </source>
</evidence>
<accession>A0ABZ1YSQ4</accession>
<dbReference type="InterPro" id="IPR008271">
    <property type="entry name" value="Ser/Thr_kinase_AS"/>
</dbReference>
<feature type="domain" description="Protein kinase" evidence="9">
    <location>
        <begin position="14"/>
        <end position="279"/>
    </location>
</feature>
<name>A0ABZ1YSQ4_9NOCA</name>
<gene>
    <name evidence="10" type="ORF">OG563_45845</name>
</gene>
<dbReference type="InterPro" id="IPR011009">
    <property type="entry name" value="Kinase-like_dom_sf"/>
</dbReference>
<evidence type="ECO:0000256" key="3">
    <source>
        <dbReference type="ARBA" id="ARBA00022679"/>
    </source>
</evidence>
<dbReference type="CDD" id="cd14014">
    <property type="entry name" value="STKc_PknB_like"/>
    <property type="match status" value="1"/>
</dbReference>
<evidence type="ECO:0000313" key="10">
    <source>
        <dbReference type="EMBL" id="WUV46302.1"/>
    </source>
</evidence>
<dbReference type="RefSeq" id="WP_329409945.1">
    <property type="nucleotide sequence ID" value="NZ_CP109441.1"/>
</dbReference>
<evidence type="ECO:0000259" key="9">
    <source>
        <dbReference type="PROSITE" id="PS50011"/>
    </source>
</evidence>
<dbReference type="Gene3D" id="1.10.510.10">
    <property type="entry name" value="Transferase(Phosphotransferase) domain 1"/>
    <property type="match status" value="1"/>
</dbReference>
<feature type="compositionally biased region" description="Pro residues" evidence="7">
    <location>
        <begin position="293"/>
        <end position="324"/>
    </location>
</feature>
<sequence>MVEILTAGTIFAGYRIERVLGTGGMGTVYVARHPRLPRRDALKVLPENCGAADEFRARFLREAELAARLDHPNIVAVHDRGIEHGRLWIAMEFVSGIDAAQLLRRDGAVEPQRALHIVTETARGLDEAHRSGMLHRDVKPANILIEHLEGAPDRVLVADFGIARAAGDGTALTEVGTVVATLAYAAPELLADQRVDHRADVYALGCTLFELITGAKPFPRDSVVAVMQAHLMEPPPRARAARPNLPAAIDAVIARAMAKNPDDRYSSCGALAAATASAFGFPVEQTVFAVQPPELPSPPPALPAAAHPPAPKATPKVPPPLPNPPRRRLRYAAVAAAAVIALVLAITSVVVWNRDSSGTTTNPTAPTSSASGLTWGRYAFVVDALPQLLPATPTRTGHQGIRCAAIDDKGNAADLNRVPEHIAHMRCTGNENPIRDVDVQCSANRSPYSLVNEEGVVVLGDQRWERSSGRGRVVWSSMLGYSGQIGIVGLEFDEPTRNFCMVVVIGGSSGQDLYDRWWPNAPF</sequence>
<feature type="transmembrane region" description="Helical" evidence="8">
    <location>
        <begin position="331"/>
        <end position="352"/>
    </location>
</feature>
<keyword evidence="3" id="KW-0808">Transferase</keyword>
<dbReference type="EC" id="2.7.11.1" evidence="1"/>
<keyword evidence="8" id="KW-0812">Transmembrane</keyword>
<dbReference type="EMBL" id="CP109441">
    <property type="protein sequence ID" value="WUV46302.1"/>
    <property type="molecule type" value="Genomic_DNA"/>
</dbReference>
<keyword evidence="6" id="KW-0067">ATP-binding</keyword>
<dbReference type="PANTHER" id="PTHR43289:SF6">
    <property type="entry name" value="SERINE_THREONINE-PROTEIN KINASE NEKL-3"/>
    <property type="match status" value="1"/>
</dbReference>
<evidence type="ECO:0000256" key="2">
    <source>
        <dbReference type="ARBA" id="ARBA00022527"/>
    </source>
</evidence>
<dbReference type="SMART" id="SM00220">
    <property type="entry name" value="S_TKc"/>
    <property type="match status" value="1"/>
</dbReference>
<dbReference type="GO" id="GO:0004674">
    <property type="term" value="F:protein serine/threonine kinase activity"/>
    <property type="evidence" value="ECO:0007669"/>
    <property type="project" value="UniProtKB-KW"/>
</dbReference>
<keyword evidence="11" id="KW-1185">Reference proteome</keyword>
<dbReference type="SUPFAM" id="SSF56112">
    <property type="entry name" value="Protein kinase-like (PK-like)"/>
    <property type="match status" value="1"/>
</dbReference>
<keyword evidence="8" id="KW-0472">Membrane</keyword>
<dbReference type="PANTHER" id="PTHR43289">
    <property type="entry name" value="MITOGEN-ACTIVATED PROTEIN KINASE KINASE KINASE 20-RELATED"/>
    <property type="match status" value="1"/>
</dbReference>
<keyword evidence="4" id="KW-0547">Nucleotide-binding</keyword>
<feature type="region of interest" description="Disordered" evidence="7">
    <location>
        <begin position="292"/>
        <end position="324"/>
    </location>
</feature>